<reference evidence="4" key="1">
    <citation type="submission" date="2020-08" db="EMBL/GenBank/DDBJ databases">
        <title>Whole genome shotgun sequence of Polymorphospora rubra NBRC 101157.</title>
        <authorList>
            <person name="Komaki H."/>
            <person name="Tamura T."/>
        </authorList>
    </citation>
    <scope>NUCLEOTIDE SEQUENCE</scope>
    <source>
        <strain evidence="4">NBRC 101157</strain>
    </source>
</reference>
<feature type="region of interest" description="Disordered" evidence="2">
    <location>
        <begin position="214"/>
        <end position="247"/>
    </location>
</feature>
<dbReference type="EMBL" id="AP023359">
    <property type="protein sequence ID" value="BCJ63906.1"/>
    <property type="molecule type" value="Genomic_DNA"/>
</dbReference>
<feature type="compositionally biased region" description="Low complexity" evidence="2">
    <location>
        <begin position="281"/>
        <end position="290"/>
    </location>
</feature>
<evidence type="ECO:0000259" key="3">
    <source>
        <dbReference type="Pfam" id="PF13699"/>
    </source>
</evidence>
<feature type="compositionally biased region" description="Low complexity" evidence="2">
    <location>
        <begin position="561"/>
        <end position="585"/>
    </location>
</feature>
<feature type="compositionally biased region" description="Low complexity" evidence="2">
    <location>
        <begin position="418"/>
        <end position="427"/>
    </location>
</feature>
<feature type="compositionally biased region" description="Low complexity" evidence="2">
    <location>
        <begin position="400"/>
        <end position="410"/>
    </location>
</feature>
<evidence type="ECO:0000313" key="4">
    <source>
        <dbReference type="EMBL" id="BCJ63906.1"/>
    </source>
</evidence>
<evidence type="ECO:0000256" key="1">
    <source>
        <dbReference type="SAM" id="Coils"/>
    </source>
</evidence>
<feature type="region of interest" description="Disordered" evidence="2">
    <location>
        <begin position="281"/>
        <end position="658"/>
    </location>
</feature>
<evidence type="ECO:0000313" key="5">
    <source>
        <dbReference type="Proteomes" id="UP000680866"/>
    </source>
</evidence>
<dbReference type="KEGG" id="pry:Prubr_09270"/>
<keyword evidence="5" id="KW-1185">Reference proteome</keyword>
<feature type="region of interest" description="Disordered" evidence="2">
    <location>
        <begin position="834"/>
        <end position="873"/>
    </location>
</feature>
<protein>
    <recommendedName>
        <fullName evidence="3">eCIS core domain-containing protein</fullName>
    </recommendedName>
</protein>
<feature type="compositionally biased region" description="Pro residues" evidence="2">
    <location>
        <begin position="641"/>
        <end position="658"/>
    </location>
</feature>
<feature type="compositionally biased region" description="Gly residues" evidence="2">
    <location>
        <begin position="837"/>
        <end position="850"/>
    </location>
</feature>
<feature type="region of interest" description="Disordered" evidence="2">
    <location>
        <begin position="144"/>
        <end position="188"/>
    </location>
</feature>
<dbReference type="RefSeq" id="WP_212821938.1">
    <property type="nucleotide sequence ID" value="NZ_AP023359.1"/>
</dbReference>
<evidence type="ECO:0000256" key="2">
    <source>
        <dbReference type="SAM" id="MobiDB-lite"/>
    </source>
</evidence>
<gene>
    <name evidence="4" type="ORF">Prubr_09270</name>
</gene>
<feature type="compositionally biased region" description="Pro residues" evidence="2">
    <location>
        <begin position="516"/>
        <end position="536"/>
    </location>
</feature>
<feature type="compositionally biased region" description="Low complexity" evidence="2">
    <location>
        <begin position="319"/>
        <end position="370"/>
    </location>
</feature>
<feature type="region of interest" description="Disordered" evidence="2">
    <location>
        <begin position="56"/>
        <end position="97"/>
    </location>
</feature>
<feature type="compositionally biased region" description="Pro residues" evidence="2">
    <location>
        <begin position="586"/>
        <end position="598"/>
    </location>
</feature>
<organism evidence="4 5">
    <name type="scientific">Polymorphospora rubra</name>
    <dbReference type="NCBI Taxonomy" id="338584"/>
    <lineage>
        <taxon>Bacteria</taxon>
        <taxon>Bacillati</taxon>
        <taxon>Actinomycetota</taxon>
        <taxon>Actinomycetes</taxon>
        <taxon>Micromonosporales</taxon>
        <taxon>Micromonosporaceae</taxon>
        <taxon>Polymorphospora</taxon>
    </lineage>
</organism>
<dbReference type="Proteomes" id="UP000680866">
    <property type="component" value="Chromosome"/>
</dbReference>
<feature type="compositionally biased region" description="Low complexity" evidence="2">
    <location>
        <begin position="57"/>
        <end position="71"/>
    </location>
</feature>
<feature type="coiled-coil region" evidence="1">
    <location>
        <begin position="943"/>
        <end position="970"/>
    </location>
</feature>
<dbReference type="InterPro" id="IPR025295">
    <property type="entry name" value="eCIS_core_dom"/>
</dbReference>
<feature type="compositionally biased region" description="Low complexity" evidence="2">
    <location>
        <begin position="609"/>
        <end position="631"/>
    </location>
</feature>
<proteinExistence type="predicted"/>
<dbReference type="Pfam" id="PF13699">
    <property type="entry name" value="eCIS_core"/>
    <property type="match status" value="1"/>
</dbReference>
<dbReference type="AlphaFoldDB" id="A0A810MRL0"/>
<feature type="region of interest" description="Disordered" evidence="2">
    <location>
        <begin position="891"/>
        <end position="916"/>
    </location>
</feature>
<name>A0A810MRL0_9ACTN</name>
<keyword evidence="1" id="KW-0175">Coiled coil</keyword>
<feature type="domain" description="eCIS core" evidence="3">
    <location>
        <begin position="697"/>
        <end position="773"/>
    </location>
</feature>
<sequence>MAWSFRHLFRPRRRPVEAPPPMPAGRDWTRTTVLPLTVAAPPAMVTVTSPRVAASRPLLAPAPTGDPGAAPRGRVTGLVTPGRRPLDGPNPAPVAGPAVAGPLRVVADGPVRTVVDAGPVDQGRPASRRTLPVVTPTVRTAPTVADGALVGPPRSPVGTGPVPPSARDRADGAPWSDPPLDPAAAGPGFVPAAAGPGFVPAVAGYGFDPAGPLAVDGGSAETGRPVPTTRPEPGPASTARPEPDADAARTVAQFAAAGLPTAEVWPPPGFEVAYLAAQATRSAPPARTPAGRVEPPRPDGAPRPAGPGTSHRTDPGDAPPAAAVRPVEVVSAGPRGRRPAAGPPVAGEPAAGLPAAGLPTAAQAPAAAPPSRTDRPAAGQAAVGPATPAPNPPLRTTTSAAAVRAEAAGDLPPPPVRPGAVGPVEPATPAEPPGRAGEKRRPGLTSPSSFLTRRAGTGPPVPADSSPSLAGPVPVDLSPLLAGPVPADALPDPVRTDRPTADEPMPDRAVPSGPVAVPPALPAAAPDPGPDGPAEPSPVATSADVPGRSGAVPVELPPAGPAAAVPSSTAQAPAPPAGATTGPSVVPVPWPVPAPGAGPVPATESRSGAAPAGPAATRYPTATPAPIPSAAGSHRSDPAAPTFPGPTPPASPTRVPPPARPAAVPLVYRAVLPDLPPPVPAPPAGPGVPPVAEVPAPMPAALVDGFRQRYGVDVSAVPVWRGPVATAVAQGSGARAVTRGGEIFLPDSAGPLDAPPARALLAHELAHVVQQRELGGVPAESTGAGRDLEARALAAEHLFGGGAALGIPDPTGTTAPVPLLPAAGANGSHRAGRLPDGPGGTWGVTPGGGLTWHAANGASTAPPAGDGPVQRAPVDTSADALADLRELVRGELTRQEGTGRPPAPDPAPEPATGVDPAPDLVALRAELAAATTVPAIDHGAGRLAELRGTVDRLRAELRTAADRGEAVEARFDRDTELLRSWVRERLPGRAADLDSPDDLEELAGRLYGRLRGRLRQELLVDRERSGRLTRFG</sequence>
<accession>A0A810MRL0</accession>